<gene>
    <name evidence="1" type="ORF">CISIN_1g045734mg</name>
</gene>
<dbReference type="Proteomes" id="UP000027120">
    <property type="component" value="Unassembled WGS sequence"/>
</dbReference>
<evidence type="ECO:0000313" key="2">
    <source>
        <dbReference type="Proteomes" id="UP000027120"/>
    </source>
</evidence>
<protein>
    <submittedName>
        <fullName evidence="1">Uncharacterized protein</fullName>
    </submittedName>
</protein>
<proteinExistence type="predicted"/>
<keyword evidence="2" id="KW-1185">Reference proteome</keyword>
<dbReference type="EMBL" id="KK784875">
    <property type="protein sequence ID" value="KDO82705.1"/>
    <property type="molecule type" value="Genomic_DNA"/>
</dbReference>
<name>A0A067GVL7_CITSI</name>
<sequence>MTIEPKQLIGTCNYGGIPEFVVMKTPLLSFYEDNFHSCRGEEKHQWSSGRIAPCHGVRFRLVHVFLWPFCLLGHLSENTISTCLRKSPAFLIHKTLGLSPDPRHAYLVDVVQPSRQIASPTHFLILTSYRP</sequence>
<evidence type="ECO:0000313" key="1">
    <source>
        <dbReference type="EMBL" id="KDO82705.1"/>
    </source>
</evidence>
<accession>A0A067GVL7</accession>
<dbReference type="AlphaFoldDB" id="A0A067GVL7"/>
<reference evidence="1 2" key="1">
    <citation type="submission" date="2014-04" db="EMBL/GenBank/DDBJ databases">
        <authorList>
            <consortium name="International Citrus Genome Consortium"/>
            <person name="Gmitter F."/>
            <person name="Chen C."/>
            <person name="Farmerie W."/>
            <person name="Harkins T."/>
            <person name="Desany B."/>
            <person name="Mohiuddin M."/>
            <person name="Kodira C."/>
            <person name="Borodovsky M."/>
            <person name="Lomsadze A."/>
            <person name="Burns P."/>
            <person name="Jenkins J."/>
            <person name="Prochnik S."/>
            <person name="Shu S."/>
            <person name="Chapman J."/>
            <person name="Pitluck S."/>
            <person name="Schmutz J."/>
            <person name="Rokhsar D."/>
        </authorList>
    </citation>
    <scope>NUCLEOTIDE SEQUENCE</scope>
</reference>
<organism evidence="1 2">
    <name type="scientific">Citrus sinensis</name>
    <name type="common">Sweet orange</name>
    <name type="synonym">Citrus aurantium var. sinensis</name>
    <dbReference type="NCBI Taxonomy" id="2711"/>
    <lineage>
        <taxon>Eukaryota</taxon>
        <taxon>Viridiplantae</taxon>
        <taxon>Streptophyta</taxon>
        <taxon>Embryophyta</taxon>
        <taxon>Tracheophyta</taxon>
        <taxon>Spermatophyta</taxon>
        <taxon>Magnoliopsida</taxon>
        <taxon>eudicotyledons</taxon>
        <taxon>Gunneridae</taxon>
        <taxon>Pentapetalae</taxon>
        <taxon>rosids</taxon>
        <taxon>malvids</taxon>
        <taxon>Sapindales</taxon>
        <taxon>Rutaceae</taxon>
        <taxon>Aurantioideae</taxon>
        <taxon>Citrus</taxon>
    </lineage>
</organism>